<dbReference type="Gene3D" id="3.40.50.300">
    <property type="entry name" value="P-loop containing nucleotide triphosphate hydrolases"/>
    <property type="match status" value="1"/>
</dbReference>
<dbReference type="InterPro" id="IPR027417">
    <property type="entry name" value="P-loop_NTPase"/>
</dbReference>
<sequence length="473" mass="54331">MVTSLAKDWRNSRATSTVTNTLDFSGLTPFNSRVPKSLRQNVSYRKRIIKLGNESESAREELWEACKRDLLFYVNTFVWVYDPRNMPPVPRSVPFVTWPFQDAGFLKIYLAIKNQYHLLIEKTRDMGASWMLLVVFDWLWRFHDEVSLLLGSRKEEYVDNGKRDKKSLFGKLDHLDDHLPHWLIPKGFERTNLKRWNGETKSIITGESTNKDFGRGDRRTAVGLDEFAAVENGFAILQAIYDTTGCVIYNSTHQGISTAFYDRRNNPLIKKLVFHWTQHPQKAKGLYFDKDGKPRSPWYDHECAVRKHRILIAQELDIDPQGSADIFFDPQTITRLEQDTCRAPMTYGKLHYDNFDMGVEHFQRTPHGELKLWINLDAKGSPPADRRYAIGADIGMGMGGSGSSNSALVVGDCKTQEQVATLATPNMVPEEFARYAVALAKFFHRAHLIWESNGPGRIFGKVVMESGYRNIYY</sequence>
<proteinExistence type="predicted"/>
<comment type="caution">
    <text evidence="1">The sequence shown here is derived from an EMBL/GenBank/DDBJ whole genome shotgun (WGS) entry which is preliminary data.</text>
</comment>
<evidence type="ECO:0000313" key="1">
    <source>
        <dbReference type="EMBL" id="KKL44528.1"/>
    </source>
</evidence>
<evidence type="ECO:0008006" key="2">
    <source>
        <dbReference type="Google" id="ProtNLM"/>
    </source>
</evidence>
<protein>
    <recommendedName>
        <fullName evidence="2">Terminase large subunit gp17-like C-terminal domain-containing protein</fullName>
    </recommendedName>
</protein>
<dbReference type="EMBL" id="LAZR01034724">
    <property type="protein sequence ID" value="KKL44528.1"/>
    <property type="molecule type" value="Genomic_DNA"/>
</dbReference>
<dbReference type="AlphaFoldDB" id="A0A0F9C5F5"/>
<reference evidence="1" key="1">
    <citation type="journal article" date="2015" name="Nature">
        <title>Complex archaea that bridge the gap between prokaryotes and eukaryotes.</title>
        <authorList>
            <person name="Spang A."/>
            <person name="Saw J.H."/>
            <person name="Jorgensen S.L."/>
            <person name="Zaremba-Niedzwiedzka K."/>
            <person name="Martijn J."/>
            <person name="Lind A.E."/>
            <person name="van Eijk R."/>
            <person name="Schleper C."/>
            <person name="Guy L."/>
            <person name="Ettema T.J."/>
        </authorList>
    </citation>
    <scope>NUCLEOTIDE SEQUENCE</scope>
</reference>
<gene>
    <name evidence="1" type="ORF">LCGC14_2364780</name>
</gene>
<name>A0A0F9C5F5_9ZZZZ</name>
<organism evidence="1">
    <name type="scientific">marine sediment metagenome</name>
    <dbReference type="NCBI Taxonomy" id="412755"/>
    <lineage>
        <taxon>unclassified sequences</taxon>
        <taxon>metagenomes</taxon>
        <taxon>ecological metagenomes</taxon>
    </lineage>
</organism>
<feature type="non-terminal residue" evidence="1">
    <location>
        <position position="473"/>
    </location>
</feature>
<accession>A0A0F9C5F5</accession>
<dbReference type="Gene3D" id="3.30.420.240">
    <property type="match status" value="1"/>
</dbReference>